<dbReference type="Proteomes" id="UP000824264">
    <property type="component" value="Unassembled WGS sequence"/>
</dbReference>
<accession>A0A9D1R0T0</accession>
<proteinExistence type="predicted"/>
<name>A0A9D1R0T0_9BACT</name>
<evidence type="ECO:0000313" key="3">
    <source>
        <dbReference type="Proteomes" id="UP000824264"/>
    </source>
</evidence>
<sequence length="183" mass="19258">MPRPLSSRRYWSAQELVVLGVFSAAAKVSTLLVALAGGGMNPVSLLAKNLIFTTLLVVMLYKVRKPGTLALFVLVNMLISMLLLGGSVTLLPAMLLAAGCAEAAVVCGGGMGRPWAPVLAVAVYDLASKLLSLGVSWLFMRESPSMIYVIVPIVAIGYAGSLCGLFSGLRAVRELRHAGIVRD</sequence>
<keyword evidence="1" id="KW-0812">Transmembrane</keyword>
<comment type="caution">
    <text evidence="2">The sequence shown here is derived from an EMBL/GenBank/DDBJ whole genome shotgun (WGS) entry which is preliminary data.</text>
</comment>
<reference evidence="2" key="1">
    <citation type="journal article" date="2021" name="PeerJ">
        <title>Extensive microbial diversity within the chicken gut microbiome revealed by metagenomics and culture.</title>
        <authorList>
            <person name="Gilroy R."/>
            <person name="Ravi A."/>
            <person name="Getino M."/>
            <person name="Pursley I."/>
            <person name="Horton D.L."/>
            <person name="Alikhan N.F."/>
            <person name="Baker D."/>
            <person name="Gharbi K."/>
            <person name="Hall N."/>
            <person name="Watson M."/>
            <person name="Adriaenssens E.M."/>
            <person name="Foster-Nyarko E."/>
            <person name="Jarju S."/>
            <person name="Secka A."/>
            <person name="Antonio M."/>
            <person name="Oren A."/>
            <person name="Chaudhuri R.R."/>
            <person name="La Ragione R."/>
            <person name="Hildebrand F."/>
            <person name="Pallen M.J."/>
        </authorList>
    </citation>
    <scope>NUCLEOTIDE SEQUENCE</scope>
    <source>
        <strain evidence="2">ChiSxjej5B17-1746</strain>
    </source>
</reference>
<organism evidence="2 3">
    <name type="scientific">Candidatus Bilophila faecipullorum</name>
    <dbReference type="NCBI Taxonomy" id="2838482"/>
    <lineage>
        <taxon>Bacteria</taxon>
        <taxon>Pseudomonadati</taxon>
        <taxon>Thermodesulfobacteriota</taxon>
        <taxon>Desulfovibrionia</taxon>
        <taxon>Desulfovibrionales</taxon>
        <taxon>Desulfovibrionaceae</taxon>
        <taxon>Bilophila</taxon>
    </lineage>
</organism>
<feature type="transmembrane region" description="Helical" evidence="1">
    <location>
        <begin position="68"/>
        <end position="84"/>
    </location>
</feature>
<evidence type="ECO:0000313" key="2">
    <source>
        <dbReference type="EMBL" id="HIW79159.1"/>
    </source>
</evidence>
<gene>
    <name evidence="2" type="ORF">H9874_08455</name>
</gene>
<evidence type="ECO:0000256" key="1">
    <source>
        <dbReference type="SAM" id="Phobius"/>
    </source>
</evidence>
<feature type="transmembrane region" description="Helical" evidence="1">
    <location>
        <begin position="43"/>
        <end position="61"/>
    </location>
</feature>
<protein>
    <submittedName>
        <fullName evidence="2">Uncharacterized protein</fullName>
    </submittedName>
</protein>
<dbReference type="EMBL" id="DXGI01000319">
    <property type="protein sequence ID" value="HIW79159.1"/>
    <property type="molecule type" value="Genomic_DNA"/>
</dbReference>
<feature type="transmembrane region" description="Helical" evidence="1">
    <location>
        <begin position="16"/>
        <end position="37"/>
    </location>
</feature>
<keyword evidence="1" id="KW-0472">Membrane</keyword>
<reference evidence="2" key="2">
    <citation type="submission" date="2021-04" db="EMBL/GenBank/DDBJ databases">
        <authorList>
            <person name="Gilroy R."/>
        </authorList>
    </citation>
    <scope>NUCLEOTIDE SEQUENCE</scope>
    <source>
        <strain evidence="2">ChiSxjej5B17-1746</strain>
    </source>
</reference>
<dbReference type="AlphaFoldDB" id="A0A9D1R0T0"/>
<keyword evidence="1" id="KW-1133">Transmembrane helix</keyword>
<feature type="transmembrane region" description="Helical" evidence="1">
    <location>
        <begin position="146"/>
        <end position="166"/>
    </location>
</feature>